<proteinExistence type="predicted"/>
<keyword evidence="1" id="KW-0472">Membrane</keyword>
<keyword evidence="1" id="KW-1133">Transmembrane helix</keyword>
<evidence type="ECO:0000259" key="2">
    <source>
        <dbReference type="Pfam" id="PF06724"/>
    </source>
</evidence>
<protein>
    <submittedName>
        <fullName evidence="3">DUF1206 domain-containing protein</fullName>
    </submittedName>
</protein>
<feature type="transmembrane region" description="Helical" evidence="1">
    <location>
        <begin position="201"/>
        <end position="228"/>
    </location>
</feature>
<feature type="transmembrane region" description="Helical" evidence="1">
    <location>
        <begin position="160"/>
        <end position="181"/>
    </location>
</feature>
<feature type="transmembrane region" description="Helical" evidence="1">
    <location>
        <begin position="83"/>
        <end position="100"/>
    </location>
</feature>
<reference evidence="3 4" key="1">
    <citation type="submission" date="2022-02" db="EMBL/GenBank/DDBJ databases">
        <title>Uncovering new skin microbiome diversity through culturing and metagenomics.</title>
        <authorList>
            <person name="Conlan S."/>
            <person name="Deming C."/>
            <person name="Nisc Comparative Sequencing Program N."/>
            <person name="Segre J.A."/>
        </authorList>
    </citation>
    <scope>NUCLEOTIDE SEQUENCE [LARGE SCALE GENOMIC DNA]</scope>
    <source>
        <strain evidence="3 4">ACRQZ</strain>
    </source>
</reference>
<feature type="domain" description="DUF1206" evidence="2">
    <location>
        <begin position="206"/>
        <end position="273"/>
    </location>
</feature>
<feature type="transmembrane region" description="Helical" evidence="1">
    <location>
        <begin position="40"/>
        <end position="62"/>
    </location>
</feature>
<keyword evidence="1" id="KW-0812">Transmembrane</keyword>
<dbReference type="Proteomes" id="UP001521931">
    <property type="component" value="Unassembled WGS sequence"/>
</dbReference>
<accession>A0ABS9Q1P2</accession>
<dbReference type="RefSeq" id="WP_239263660.1">
    <property type="nucleotide sequence ID" value="NZ_JAKRCV010000018.1"/>
</dbReference>
<evidence type="ECO:0000313" key="4">
    <source>
        <dbReference type="Proteomes" id="UP001521931"/>
    </source>
</evidence>
<comment type="caution">
    <text evidence="3">The sequence shown here is derived from an EMBL/GenBank/DDBJ whole genome shotgun (WGS) entry which is preliminary data.</text>
</comment>
<feature type="domain" description="DUF1206" evidence="2">
    <location>
        <begin position="39"/>
        <end position="102"/>
    </location>
</feature>
<organism evidence="3 4">
    <name type="scientific">Arsenicicoccus bolidensis</name>
    <dbReference type="NCBI Taxonomy" id="229480"/>
    <lineage>
        <taxon>Bacteria</taxon>
        <taxon>Bacillati</taxon>
        <taxon>Actinomycetota</taxon>
        <taxon>Actinomycetes</taxon>
        <taxon>Micrococcales</taxon>
        <taxon>Intrasporangiaceae</taxon>
        <taxon>Arsenicicoccus</taxon>
    </lineage>
</organism>
<dbReference type="InterPro" id="IPR009597">
    <property type="entry name" value="DUF1206"/>
</dbReference>
<dbReference type="Pfam" id="PF06724">
    <property type="entry name" value="DUF1206"/>
    <property type="match status" value="3"/>
</dbReference>
<feature type="domain" description="DUF1206" evidence="2">
    <location>
        <begin position="121"/>
        <end position="186"/>
    </location>
</feature>
<evidence type="ECO:0000256" key="1">
    <source>
        <dbReference type="SAM" id="Phobius"/>
    </source>
</evidence>
<sequence length="277" mass="28823">MSEHRHSGSASGGDVGDRIEDVAEKAGDHPATRAAVRTGYAVNGLLHVLIAWICLQLAMLHATGDADQSGALAALSQHTLGRVALWLGVAGFLGLALWQLTEVIVPGLGGDSWQSRLKDGAKAVVYAILAWSAFGFARGTGSSGKRQVQGFTTNLLGAPAGRLLVAAVGLGIIGVGIYHVVKGLRRTFLHDLEEDPGPVAVYAGMLGYPTRGIALAVVGGLFVAAAMANSSSRTNGLDGALRFLLDQPYGRVVVAFMALGFASFGVYSFFRARHADV</sequence>
<evidence type="ECO:0000313" key="3">
    <source>
        <dbReference type="EMBL" id="MCG7321783.1"/>
    </source>
</evidence>
<feature type="transmembrane region" description="Helical" evidence="1">
    <location>
        <begin position="120"/>
        <end position="139"/>
    </location>
</feature>
<dbReference type="EMBL" id="JAKRCV010000018">
    <property type="protein sequence ID" value="MCG7321783.1"/>
    <property type="molecule type" value="Genomic_DNA"/>
</dbReference>
<name>A0ABS9Q1P2_9MICO</name>
<gene>
    <name evidence="3" type="ORF">MHL29_07765</name>
</gene>
<feature type="transmembrane region" description="Helical" evidence="1">
    <location>
        <begin position="249"/>
        <end position="270"/>
    </location>
</feature>
<keyword evidence="4" id="KW-1185">Reference proteome</keyword>